<dbReference type="InterPro" id="IPR005162">
    <property type="entry name" value="Retrotrans_gag_dom"/>
</dbReference>
<comment type="caution">
    <text evidence="2">The sequence shown here is derived from an EMBL/GenBank/DDBJ whole genome shotgun (WGS) entry which is preliminary data.</text>
</comment>
<dbReference type="PANTHER" id="PTHR35046:SF9">
    <property type="entry name" value="RNA-DIRECTED DNA POLYMERASE"/>
    <property type="match status" value="1"/>
</dbReference>
<evidence type="ECO:0000259" key="1">
    <source>
        <dbReference type="Pfam" id="PF03732"/>
    </source>
</evidence>
<sequence>MADGGGLRPIRNVAIGVGVPDLTIQALMLRTWLFYLFKESLIQWHTLSRRRRSKWSSSSITTQRVRKFSDYAMIWWDQLTTSQRTNRECLVSTWAEMKAIMCKRFIPTYYHWELYQKLQNLTQGNQSMVDCYKEIEITMIRADVEEDREATMERFLARLNRDIANIVELQHYVEVIDMMHMAIKVEK</sequence>
<dbReference type="Pfam" id="PF03732">
    <property type="entry name" value="Retrotrans_gag"/>
    <property type="match status" value="1"/>
</dbReference>
<proteinExistence type="predicted"/>
<dbReference type="Proteomes" id="UP000828251">
    <property type="component" value="Unassembled WGS sequence"/>
</dbReference>
<dbReference type="AlphaFoldDB" id="A0A9D3WK13"/>
<evidence type="ECO:0000313" key="2">
    <source>
        <dbReference type="EMBL" id="KAH1129861.1"/>
    </source>
</evidence>
<dbReference type="PANTHER" id="PTHR35046">
    <property type="entry name" value="ZINC KNUCKLE (CCHC-TYPE) FAMILY PROTEIN"/>
    <property type="match status" value="1"/>
</dbReference>
<dbReference type="EMBL" id="JAIQCV010000001">
    <property type="protein sequence ID" value="KAH1129861.1"/>
    <property type="molecule type" value="Genomic_DNA"/>
</dbReference>
<accession>A0A9D3WK13</accession>
<evidence type="ECO:0000313" key="3">
    <source>
        <dbReference type="Proteomes" id="UP000828251"/>
    </source>
</evidence>
<feature type="domain" description="Retrotransposon gag" evidence="1">
    <location>
        <begin position="67"/>
        <end position="160"/>
    </location>
</feature>
<organism evidence="2 3">
    <name type="scientific">Gossypium stocksii</name>
    <dbReference type="NCBI Taxonomy" id="47602"/>
    <lineage>
        <taxon>Eukaryota</taxon>
        <taxon>Viridiplantae</taxon>
        <taxon>Streptophyta</taxon>
        <taxon>Embryophyta</taxon>
        <taxon>Tracheophyta</taxon>
        <taxon>Spermatophyta</taxon>
        <taxon>Magnoliopsida</taxon>
        <taxon>eudicotyledons</taxon>
        <taxon>Gunneridae</taxon>
        <taxon>Pentapetalae</taxon>
        <taxon>rosids</taxon>
        <taxon>malvids</taxon>
        <taxon>Malvales</taxon>
        <taxon>Malvaceae</taxon>
        <taxon>Malvoideae</taxon>
        <taxon>Gossypium</taxon>
    </lineage>
</organism>
<keyword evidence="3" id="KW-1185">Reference proteome</keyword>
<gene>
    <name evidence="2" type="ORF">J1N35_001239</name>
</gene>
<dbReference type="OrthoDB" id="1731207at2759"/>
<reference evidence="2 3" key="1">
    <citation type="journal article" date="2021" name="Plant Biotechnol. J.">
        <title>Multi-omics assisted identification of the key and species-specific regulatory components of drought-tolerant mechanisms in Gossypium stocksii.</title>
        <authorList>
            <person name="Yu D."/>
            <person name="Ke L."/>
            <person name="Zhang D."/>
            <person name="Wu Y."/>
            <person name="Sun Y."/>
            <person name="Mei J."/>
            <person name="Sun J."/>
            <person name="Sun Y."/>
        </authorList>
    </citation>
    <scope>NUCLEOTIDE SEQUENCE [LARGE SCALE GENOMIC DNA]</scope>
    <source>
        <strain evidence="3">cv. E1</strain>
        <tissue evidence="2">Leaf</tissue>
    </source>
</reference>
<name>A0A9D3WK13_9ROSI</name>
<protein>
    <recommendedName>
        <fullName evidence="1">Retrotransposon gag domain-containing protein</fullName>
    </recommendedName>
</protein>